<dbReference type="PANTHER" id="PTHR46564">
    <property type="entry name" value="TRANSPOSASE"/>
    <property type="match status" value="1"/>
</dbReference>
<name>A0A1S1NHU6_METEX</name>
<dbReference type="AlphaFoldDB" id="A0A1S1NHU6"/>
<evidence type="ECO:0000313" key="2">
    <source>
        <dbReference type="EMBL" id="OHV03641.1"/>
    </source>
</evidence>
<proteinExistence type="predicted"/>
<feature type="domain" description="Tc1-like transposase DDE" evidence="1">
    <location>
        <begin position="19"/>
        <end position="160"/>
    </location>
</feature>
<reference evidence="2 3" key="1">
    <citation type="submission" date="2016-10" db="EMBL/GenBank/DDBJ databases">
        <title>Draft genome sequence of Methylobacterium extorquens CP3, a seed endophyte of Crotalaria pumila with plant growth-promoting and metal tolerance properties.</title>
        <authorList>
            <person name="Sanchez-Lopez A.S."/>
            <person name="Van Hamme J.D."/>
            <person name="Thijs S."/>
            <person name="Mcammond B.M."/>
            <person name="Stevens V."/>
            <person name="Gonzalez-Chavez M.D.C."/>
            <person name="Vangronsveld J."/>
        </authorList>
    </citation>
    <scope>NUCLEOTIDE SEQUENCE [LARGE SCALE GENOMIC DNA]</scope>
    <source>
        <strain evidence="2 3">CP3</strain>
    </source>
</reference>
<evidence type="ECO:0000313" key="3">
    <source>
        <dbReference type="Proteomes" id="UP000180215"/>
    </source>
</evidence>
<dbReference type="EMBL" id="MNAO01000734">
    <property type="protein sequence ID" value="OHV03641.1"/>
    <property type="molecule type" value="Genomic_DNA"/>
</dbReference>
<comment type="caution">
    <text evidence="2">The sequence shown here is derived from an EMBL/GenBank/DDBJ whole genome shotgun (WGS) entry which is preliminary data.</text>
</comment>
<dbReference type="InterPro" id="IPR047655">
    <property type="entry name" value="Transpos_IS630-like"/>
</dbReference>
<protein>
    <submittedName>
        <fullName evidence="2">IS630 family transposase</fullName>
    </submittedName>
</protein>
<gene>
    <name evidence="2" type="ORF">BK022_27845</name>
</gene>
<dbReference type="Proteomes" id="UP000180215">
    <property type="component" value="Unassembled WGS sequence"/>
</dbReference>
<sequence length="191" mass="21477">MKAARLSWFEHQLDLDPDRLVFLDETATNTKMVRRYGRAPRGERCRVAVPFGHWKTITVTAGLRTSGLTATALFDGPMTGARFRGYVEETLVPALRPGDTVVLDNLPAHKVSGIRERIEAAGARLLYLPAYSPDFNPIELAFAKLKVILRTEAARTISDLWNTIQRAFRRFTSAECRRYLTAAGYDAYDPT</sequence>
<dbReference type="InterPro" id="IPR038717">
    <property type="entry name" value="Tc1-like_DDE_dom"/>
</dbReference>
<dbReference type="PANTHER" id="PTHR46564:SF1">
    <property type="entry name" value="TRANSPOSASE"/>
    <property type="match status" value="1"/>
</dbReference>
<evidence type="ECO:0000259" key="1">
    <source>
        <dbReference type="Pfam" id="PF13358"/>
    </source>
</evidence>
<dbReference type="GO" id="GO:0003676">
    <property type="term" value="F:nucleic acid binding"/>
    <property type="evidence" value="ECO:0007669"/>
    <property type="project" value="InterPro"/>
</dbReference>
<dbReference type="NCBIfam" id="NF033545">
    <property type="entry name" value="transpos_IS630"/>
    <property type="match status" value="1"/>
</dbReference>
<dbReference type="InterPro" id="IPR036397">
    <property type="entry name" value="RNaseH_sf"/>
</dbReference>
<accession>A0A1S1NHU6</accession>
<organism evidence="2 3">
    <name type="scientific">Methylorubrum extorquens</name>
    <name type="common">Methylobacterium dichloromethanicum</name>
    <name type="synonym">Methylobacterium extorquens</name>
    <dbReference type="NCBI Taxonomy" id="408"/>
    <lineage>
        <taxon>Bacteria</taxon>
        <taxon>Pseudomonadati</taxon>
        <taxon>Pseudomonadota</taxon>
        <taxon>Alphaproteobacteria</taxon>
        <taxon>Hyphomicrobiales</taxon>
        <taxon>Methylobacteriaceae</taxon>
        <taxon>Methylorubrum</taxon>
    </lineage>
</organism>
<dbReference type="Pfam" id="PF13358">
    <property type="entry name" value="DDE_3"/>
    <property type="match status" value="1"/>
</dbReference>
<dbReference type="Gene3D" id="3.30.420.10">
    <property type="entry name" value="Ribonuclease H-like superfamily/Ribonuclease H"/>
    <property type="match status" value="1"/>
</dbReference>